<evidence type="ECO:0000313" key="2">
    <source>
        <dbReference type="EMBL" id="RDX79147.1"/>
    </source>
</evidence>
<dbReference type="OrthoDB" id="1736889at2759"/>
<dbReference type="GO" id="GO:0004523">
    <property type="term" value="F:RNA-DNA hybrid ribonuclease activity"/>
    <property type="evidence" value="ECO:0007669"/>
    <property type="project" value="InterPro"/>
</dbReference>
<gene>
    <name evidence="2" type="ORF">CR513_40460</name>
</gene>
<dbReference type="InterPro" id="IPR002156">
    <property type="entry name" value="RNaseH_domain"/>
</dbReference>
<feature type="non-terminal residue" evidence="2">
    <location>
        <position position="1"/>
    </location>
</feature>
<dbReference type="Gene3D" id="3.30.420.10">
    <property type="entry name" value="Ribonuclease H-like superfamily/Ribonuclease H"/>
    <property type="match status" value="1"/>
</dbReference>
<dbReference type="InterPro" id="IPR036397">
    <property type="entry name" value="RNaseH_sf"/>
</dbReference>
<keyword evidence="3" id="KW-1185">Reference proteome</keyword>
<dbReference type="EMBL" id="QJKJ01008622">
    <property type="protein sequence ID" value="RDX79147.1"/>
    <property type="molecule type" value="Genomic_DNA"/>
</dbReference>
<organism evidence="2 3">
    <name type="scientific">Mucuna pruriens</name>
    <name type="common">Velvet bean</name>
    <name type="synonym">Dolichos pruriens</name>
    <dbReference type="NCBI Taxonomy" id="157652"/>
    <lineage>
        <taxon>Eukaryota</taxon>
        <taxon>Viridiplantae</taxon>
        <taxon>Streptophyta</taxon>
        <taxon>Embryophyta</taxon>
        <taxon>Tracheophyta</taxon>
        <taxon>Spermatophyta</taxon>
        <taxon>Magnoliopsida</taxon>
        <taxon>eudicotyledons</taxon>
        <taxon>Gunneridae</taxon>
        <taxon>Pentapetalae</taxon>
        <taxon>rosids</taxon>
        <taxon>fabids</taxon>
        <taxon>Fabales</taxon>
        <taxon>Fabaceae</taxon>
        <taxon>Papilionoideae</taxon>
        <taxon>50 kb inversion clade</taxon>
        <taxon>NPAAA clade</taxon>
        <taxon>indigoferoid/millettioid clade</taxon>
        <taxon>Phaseoleae</taxon>
        <taxon>Mucuna</taxon>
    </lineage>
</organism>
<evidence type="ECO:0000313" key="3">
    <source>
        <dbReference type="Proteomes" id="UP000257109"/>
    </source>
</evidence>
<comment type="caution">
    <text evidence="2">The sequence shown here is derived from an EMBL/GenBank/DDBJ whole genome shotgun (WGS) entry which is preliminary data.</text>
</comment>
<protein>
    <recommendedName>
        <fullName evidence="1">RNase H type-1 domain-containing protein</fullName>
    </recommendedName>
</protein>
<feature type="domain" description="RNase H type-1" evidence="1">
    <location>
        <begin position="1"/>
        <end position="75"/>
    </location>
</feature>
<dbReference type="PANTHER" id="PTHR48475:SF1">
    <property type="entry name" value="RNASE H TYPE-1 DOMAIN-CONTAINING PROTEIN"/>
    <property type="match status" value="1"/>
</dbReference>
<sequence>MVEYEACAMGITMAIEHQDKTLRVFSDSALVIYQLRALKLIPYRNHIMEISEFFDKITFHYVPRDDNQMADALATLSSMLQVNQGQIMTIHVWHQVKMAHCQHEPTHLGATKNEKRRLRRLAASFFLSGAILYKRSADLTLLRCIVDWEAKEIMKEVHEGALWTYANNHALARKIL</sequence>
<evidence type="ECO:0000259" key="1">
    <source>
        <dbReference type="Pfam" id="PF13456"/>
    </source>
</evidence>
<proteinExistence type="predicted"/>
<dbReference type="Proteomes" id="UP000257109">
    <property type="component" value="Unassembled WGS sequence"/>
</dbReference>
<dbReference type="AlphaFoldDB" id="A0A371FLE8"/>
<accession>A0A371FLE8</accession>
<dbReference type="InterPro" id="IPR012337">
    <property type="entry name" value="RNaseH-like_sf"/>
</dbReference>
<dbReference type="GO" id="GO:0003676">
    <property type="term" value="F:nucleic acid binding"/>
    <property type="evidence" value="ECO:0007669"/>
    <property type="project" value="InterPro"/>
</dbReference>
<dbReference type="SUPFAM" id="SSF53098">
    <property type="entry name" value="Ribonuclease H-like"/>
    <property type="match status" value="1"/>
</dbReference>
<reference evidence="2" key="1">
    <citation type="submission" date="2018-05" db="EMBL/GenBank/DDBJ databases">
        <title>Draft genome of Mucuna pruriens seed.</title>
        <authorList>
            <person name="Nnadi N.E."/>
            <person name="Vos R."/>
            <person name="Hasami M.H."/>
            <person name="Devisetty U.K."/>
            <person name="Aguiy J.C."/>
        </authorList>
    </citation>
    <scope>NUCLEOTIDE SEQUENCE [LARGE SCALE GENOMIC DNA]</scope>
    <source>
        <strain evidence="2">JCA_2017</strain>
    </source>
</reference>
<dbReference type="Pfam" id="PF13456">
    <property type="entry name" value="RVT_3"/>
    <property type="match status" value="1"/>
</dbReference>
<name>A0A371FLE8_MUCPR</name>
<dbReference type="PANTHER" id="PTHR48475">
    <property type="entry name" value="RIBONUCLEASE H"/>
    <property type="match status" value="1"/>
</dbReference>